<reference evidence="2" key="1">
    <citation type="submission" date="2019-08" db="EMBL/GenBank/DDBJ databases">
        <title>Complete Genome Sequence of the Polysaccharide-Degrading Rumen Bacterium Pseudobutyrivibrio xylanivorans MA3014.</title>
        <authorList>
            <person name="Palevich N."/>
            <person name="Maclean P.H."/>
            <person name="Kelly W.J."/>
            <person name="Leahy S.C."/>
            <person name="Rakonjac J."/>
            <person name="Attwood G.T."/>
        </authorList>
    </citation>
    <scope>NUCLEOTIDE SEQUENCE [LARGE SCALE GENOMIC DNA]</scope>
    <source>
        <strain evidence="2">MA3014</strain>
    </source>
</reference>
<organism evidence="1 2">
    <name type="scientific">Pseudobutyrivibrio xylanivorans</name>
    <dbReference type="NCBI Taxonomy" id="185007"/>
    <lineage>
        <taxon>Bacteria</taxon>
        <taxon>Bacillati</taxon>
        <taxon>Bacillota</taxon>
        <taxon>Clostridia</taxon>
        <taxon>Lachnospirales</taxon>
        <taxon>Lachnospiraceae</taxon>
        <taxon>Pseudobutyrivibrio</taxon>
    </lineage>
</organism>
<sequence>MTVQALRHLFDDSLTQIPDEYIQSVIDEYDLDIDETNEFGWDKFIIKKYNSGHRFGCDVGKMLNIPTCDDNIEDFIKEIDRLVISKKIYNDIGMFTEKYTIVDFSAGKVFHTVGNIGSDYTKYDNSELDKMQSEKIVSDLKVIVSELERTAAKEPVPVFDCRIILMSKDKKVKKYYLKNVAEMKAINGFVENHLF</sequence>
<gene>
    <name evidence="1" type="ORF">FXF36_01960</name>
</gene>
<accession>A0A5P6VPW0</accession>
<protein>
    <submittedName>
        <fullName evidence="1">Uncharacterized protein</fullName>
    </submittedName>
</protein>
<evidence type="ECO:0000313" key="1">
    <source>
        <dbReference type="EMBL" id="QFJ53719.1"/>
    </source>
</evidence>
<dbReference type="Proteomes" id="UP000327030">
    <property type="component" value="Chromosome 1"/>
</dbReference>
<proteinExistence type="predicted"/>
<name>A0A5P6VPW0_PSEXY</name>
<evidence type="ECO:0000313" key="2">
    <source>
        <dbReference type="Proteomes" id="UP000327030"/>
    </source>
</evidence>
<dbReference type="AlphaFoldDB" id="A0A5P6VPW0"/>
<dbReference type="EMBL" id="CP043028">
    <property type="protein sequence ID" value="QFJ53719.1"/>
    <property type="molecule type" value="Genomic_DNA"/>
</dbReference>
<dbReference type="KEGG" id="pxv:FXF36_01960"/>
<dbReference type="OrthoDB" id="9850603at2"/>
<dbReference type="RefSeq" id="WP_151622216.1">
    <property type="nucleotide sequence ID" value="NZ_CP043028.1"/>
</dbReference>